<proteinExistence type="predicted"/>
<keyword evidence="3" id="KW-1185">Reference proteome</keyword>
<dbReference type="EMBL" id="CP014646">
    <property type="protein sequence ID" value="AMO36334.1"/>
    <property type="molecule type" value="Genomic_DNA"/>
</dbReference>
<name>A0A127K402_9RHOO</name>
<dbReference type="Proteomes" id="UP000036902">
    <property type="component" value="Chromosome"/>
</dbReference>
<dbReference type="KEGG" id="thu:AC731_004950"/>
<protein>
    <submittedName>
        <fullName evidence="2">Uncharacterized protein</fullName>
    </submittedName>
</protein>
<dbReference type="AlphaFoldDB" id="A0A127K402"/>
<sequence length="116" mass="12556">MNCFRKLPGFTRTPAGLETRILRKLPAITIFGTIALVLPSLVVRLLEWGNISHEALARIGMVDIYVTGVVVLHWTVVFTAAIGAFIVYVMKGPAYVADAYALVDADKPAGEGRPTT</sequence>
<keyword evidence="1" id="KW-0812">Transmembrane</keyword>
<keyword evidence="1" id="KW-0472">Membrane</keyword>
<feature type="transmembrane region" description="Helical" evidence="1">
    <location>
        <begin position="64"/>
        <end position="89"/>
    </location>
</feature>
<evidence type="ECO:0000313" key="2">
    <source>
        <dbReference type="EMBL" id="AMO36334.1"/>
    </source>
</evidence>
<evidence type="ECO:0000313" key="3">
    <source>
        <dbReference type="Proteomes" id="UP000036902"/>
    </source>
</evidence>
<dbReference type="STRING" id="1134435.AC731_004950"/>
<gene>
    <name evidence="2" type="ORF">AC731_004950</name>
</gene>
<keyword evidence="1" id="KW-1133">Transmembrane helix</keyword>
<feature type="transmembrane region" description="Helical" evidence="1">
    <location>
        <begin position="21"/>
        <end position="44"/>
    </location>
</feature>
<evidence type="ECO:0000256" key="1">
    <source>
        <dbReference type="SAM" id="Phobius"/>
    </source>
</evidence>
<accession>A0A127K402</accession>
<organism evidence="2 3">
    <name type="scientific">Thauera humireducens</name>
    <dbReference type="NCBI Taxonomy" id="1134435"/>
    <lineage>
        <taxon>Bacteria</taxon>
        <taxon>Pseudomonadati</taxon>
        <taxon>Pseudomonadota</taxon>
        <taxon>Betaproteobacteria</taxon>
        <taxon>Rhodocyclales</taxon>
        <taxon>Zoogloeaceae</taxon>
        <taxon>Thauera</taxon>
    </lineage>
</organism>
<reference evidence="3" key="1">
    <citation type="submission" date="2016-03" db="EMBL/GenBank/DDBJ databases">
        <authorList>
            <person name="Ma C."/>
            <person name="Zhou S."/>
            <person name="Yang G."/>
        </authorList>
    </citation>
    <scope>NUCLEOTIDE SEQUENCE [LARGE SCALE GENOMIC DNA]</scope>
    <source>
        <strain evidence="3">SgZ-1</strain>
    </source>
</reference>